<evidence type="ECO:0000256" key="4">
    <source>
        <dbReference type="ARBA" id="ARBA00022989"/>
    </source>
</evidence>
<keyword evidence="3 6" id="KW-0812">Transmembrane</keyword>
<dbReference type="InterPro" id="IPR052536">
    <property type="entry name" value="ABC-4_Integral_Memb_Prot"/>
</dbReference>
<keyword evidence="2 6" id="KW-1003">Cell membrane</keyword>
<gene>
    <name evidence="8" type="ORF">HLB29_00345</name>
</gene>
<comment type="subcellular location">
    <subcellularLocation>
        <location evidence="1 6">Cell membrane</location>
        <topology evidence="1 6">Multi-pass membrane protein</topology>
    </subcellularLocation>
</comment>
<evidence type="ECO:0000313" key="9">
    <source>
        <dbReference type="Proteomes" id="UP000713904"/>
    </source>
</evidence>
<keyword evidence="4 6" id="KW-1133">Transmembrane helix</keyword>
<feature type="transmembrane region" description="Helical" evidence="6">
    <location>
        <begin position="600"/>
        <end position="622"/>
    </location>
</feature>
<comment type="similarity">
    <text evidence="6">Belongs to the ABC-4 integral membrane protein family.</text>
</comment>
<dbReference type="PANTHER" id="PTHR46795:SF3">
    <property type="entry name" value="ABC TRANSPORTER PERMEASE"/>
    <property type="match status" value="1"/>
</dbReference>
<dbReference type="EMBL" id="JABGBW010000001">
    <property type="protein sequence ID" value="MBC2575133.1"/>
    <property type="molecule type" value="Genomic_DNA"/>
</dbReference>
<keyword evidence="6" id="KW-0813">Transport</keyword>
<accession>A0ABR6TJ27</accession>
<dbReference type="PIRSF" id="PIRSF018968">
    <property type="entry name" value="ABC_permease_BceB"/>
    <property type="match status" value="1"/>
</dbReference>
<evidence type="ECO:0000313" key="8">
    <source>
        <dbReference type="EMBL" id="MBC2575133.1"/>
    </source>
</evidence>
<evidence type="ECO:0000256" key="6">
    <source>
        <dbReference type="PIRNR" id="PIRNR018968"/>
    </source>
</evidence>
<evidence type="ECO:0000256" key="3">
    <source>
        <dbReference type="ARBA" id="ARBA00022692"/>
    </source>
</evidence>
<feature type="domain" description="ABC3 transporter permease C-terminal" evidence="7">
    <location>
        <begin position="62"/>
        <end position="183"/>
    </location>
</feature>
<dbReference type="InterPro" id="IPR003838">
    <property type="entry name" value="ABC3_permease_C"/>
</dbReference>
<comment type="caution">
    <text evidence="8">The sequence shown here is derived from an EMBL/GenBank/DDBJ whole genome shotgun (WGS) entry which is preliminary data.</text>
</comment>
<keyword evidence="9" id="KW-1185">Reference proteome</keyword>
<proteinExistence type="inferred from homology"/>
<dbReference type="RefSeq" id="WP_185623181.1">
    <property type="nucleotide sequence ID" value="NZ_JABGBW010000001.1"/>
</dbReference>
<dbReference type="Proteomes" id="UP000713904">
    <property type="component" value="Unassembled WGS sequence"/>
</dbReference>
<feature type="transmembrane region" description="Helical" evidence="6">
    <location>
        <begin position="20"/>
        <end position="42"/>
    </location>
</feature>
<feature type="transmembrane region" description="Helical" evidence="6">
    <location>
        <begin position="230"/>
        <end position="254"/>
    </location>
</feature>
<evidence type="ECO:0000256" key="5">
    <source>
        <dbReference type="ARBA" id="ARBA00023136"/>
    </source>
</evidence>
<dbReference type="InterPro" id="IPR027022">
    <property type="entry name" value="ABC_permease_BceB-typ"/>
</dbReference>
<feature type="transmembrane region" description="Helical" evidence="6">
    <location>
        <begin position="110"/>
        <end position="134"/>
    </location>
</feature>
<feature type="transmembrane region" description="Helical" evidence="6">
    <location>
        <begin position="154"/>
        <end position="178"/>
    </location>
</feature>
<feature type="transmembrane region" description="Helical" evidence="6">
    <location>
        <begin position="545"/>
        <end position="566"/>
    </location>
</feature>
<dbReference type="Pfam" id="PF02687">
    <property type="entry name" value="FtsX"/>
    <property type="match status" value="1"/>
</dbReference>
<evidence type="ECO:0000256" key="1">
    <source>
        <dbReference type="ARBA" id="ARBA00004651"/>
    </source>
</evidence>
<protein>
    <submittedName>
        <fullName evidence="8">ABC transporter permease</fullName>
    </submittedName>
</protein>
<dbReference type="PANTHER" id="PTHR46795">
    <property type="entry name" value="ABC TRANSPORTER PERMEASE-RELATED-RELATED"/>
    <property type="match status" value="1"/>
</dbReference>
<feature type="transmembrane region" description="Helical" evidence="6">
    <location>
        <begin position="284"/>
        <end position="308"/>
    </location>
</feature>
<evidence type="ECO:0000259" key="7">
    <source>
        <dbReference type="Pfam" id="PF02687"/>
    </source>
</evidence>
<sequence length="668" mass="76526">MNIRIASNFAVKNIRANKLFIIPFILSSSLMISLLYIMFSLLQNEFVKTRHTSLPMLINFGCIIISIFTYIFIIYANRFLVKRRNREFALYGILGLEKKHIKRIISIEQFINFLFISTISILGGHLIGKLMFMFLNKLMADMSANLMDYPFSGFALVLTMIFIFVIYVSIYIINVLNIKNVSPIELIAKQHKGEGEPKSKLILTILGLLALGYGYYLALTIEGTLKSLGLFFVASLFVIVGTYFLFISFSIIVLKIMKNNKKYFYKDKNFLSVSGMLYRMKANAVGLASITVLCTGVIITLSATISIYRSIDKAANNVIPREYSIISNEYVDYKTNPQKIELYKKELKKIADTSISGSEKIKNPYMSEQVFTYVSKEGNRFTYPKMATGKISDTGKAIDIGCYAIIEPIDSYNSVSRKNISIKENEILLTSNVKRLLKDDKIIFGDKEYRVRKVEDDIPGNIGVETFRIVTPTRKVFLDATNYYKTRDRKGNEYPSKISIEYGWNIKNKGSNYDAKLKKITEDKNIALEVRNDYKKFIYEMNGGFLFLGIVIGMVFLTGTILISYYKQVSEGFEDRKQFQIMRKVGLPDKLVRKTSSSQIVWMFITPLIVAFIHSMVASKIVYQLLGLFGIRKYSVFIANNVMVLAVFIIVYLIIYKITSNIYYKIVR</sequence>
<organism evidence="8 9">
    <name type="scientific">Peptostreptococcus canis</name>
    <dbReference type="NCBI Taxonomy" id="1159213"/>
    <lineage>
        <taxon>Bacteria</taxon>
        <taxon>Bacillati</taxon>
        <taxon>Bacillota</taxon>
        <taxon>Clostridia</taxon>
        <taxon>Peptostreptococcales</taxon>
        <taxon>Peptostreptococcaceae</taxon>
        <taxon>Peptostreptococcus</taxon>
    </lineage>
</organism>
<reference evidence="8 9" key="1">
    <citation type="submission" date="2020-05" db="EMBL/GenBank/DDBJ databases">
        <title>Draft genome of xy-202 and genomic insight in genome of the genus Peptostreptococcus.</title>
        <authorList>
            <person name="Zhang Z."/>
        </authorList>
    </citation>
    <scope>NUCLEOTIDE SEQUENCE [LARGE SCALE GENOMIC DNA]</scope>
    <source>
        <strain evidence="8 9">DSM 27025</strain>
    </source>
</reference>
<feature type="transmembrane region" description="Helical" evidence="6">
    <location>
        <begin position="199"/>
        <end position="218"/>
    </location>
</feature>
<feature type="transmembrane region" description="Helical" evidence="6">
    <location>
        <begin position="54"/>
        <end position="76"/>
    </location>
</feature>
<feature type="transmembrane region" description="Helical" evidence="6">
    <location>
        <begin position="634"/>
        <end position="655"/>
    </location>
</feature>
<name>A0ABR6TJ27_9FIRM</name>
<keyword evidence="5 6" id="KW-0472">Membrane</keyword>
<evidence type="ECO:0000256" key="2">
    <source>
        <dbReference type="ARBA" id="ARBA00022475"/>
    </source>
</evidence>